<dbReference type="Gene3D" id="3.40.50.1000">
    <property type="entry name" value="HAD superfamily/HAD-like"/>
    <property type="match status" value="1"/>
</dbReference>
<protein>
    <submittedName>
        <fullName evidence="2">Uncharacterized protein</fullName>
    </submittedName>
</protein>
<evidence type="ECO:0000256" key="1">
    <source>
        <dbReference type="SAM" id="Phobius"/>
    </source>
</evidence>
<dbReference type="PANTHER" id="PTHR24092">
    <property type="entry name" value="PROBABLE PHOSPHOLIPID-TRANSPORTING ATPASE"/>
    <property type="match status" value="1"/>
</dbReference>
<evidence type="ECO:0000313" key="3">
    <source>
        <dbReference type="Proteomes" id="UP000036987"/>
    </source>
</evidence>
<keyword evidence="1" id="KW-0472">Membrane</keyword>
<feature type="transmembrane region" description="Helical" evidence="1">
    <location>
        <begin position="151"/>
        <end position="169"/>
    </location>
</feature>
<dbReference type="Proteomes" id="UP000036987">
    <property type="component" value="Unassembled WGS sequence"/>
</dbReference>
<accession>A0A0K9PF47</accession>
<organism evidence="2 3">
    <name type="scientific">Zostera marina</name>
    <name type="common">Eelgrass</name>
    <dbReference type="NCBI Taxonomy" id="29655"/>
    <lineage>
        <taxon>Eukaryota</taxon>
        <taxon>Viridiplantae</taxon>
        <taxon>Streptophyta</taxon>
        <taxon>Embryophyta</taxon>
        <taxon>Tracheophyta</taxon>
        <taxon>Spermatophyta</taxon>
        <taxon>Magnoliopsida</taxon>
        <taxon>Liliopsida</taxon>
        <taxon>Zosteraceae</taxon>
        <taxon>Zostera</taxon>
    </lineage>
</organism>
<evidence type="ECO:0000313" key="2">
    <source>
        <dbReference type="EMBL" id="KMZ66872.1"/>
    </source>
</evidence>
<name>A0A0K9PF47_ZOSMR</name>
<proteinExistence type="predicted"/>
<gene>
    <name evidence="2" type="ORF">ZOSMA_286G00150</name>
</gene>
<dbReference type="InterPro" id="IPR023214">
    <property type="entry name" value="HAD_sf"/>
</dbReference>
<dbReference type="STRING" id="29655.A0A0K9PF47"/>
<keyword evidence="3" id="KW-1185">Reference proteome</keyword>
<reference evidence="3" key="1">
    <citation type="journal article" date="2016" name="Nature">
        <title>The genome of the seagrass Zostera marina reveals angiosperm adaptation to the sea.</title>
        <authorList>
            <person name="Olsen J.L."/>
            <person name="Rouze P."/>
            <person name="Verhelst B."/>
            <person name="Lin Y.-C."/>
            <person name="Bayer T."/>
            <person name="Collen J."/>
            <person name="Dattolo E."/>
            <person name="De Paoli E."/>
            <person name="Dittami S."/>
            <person name="Maumus F."/>
            <person name="Michel G."/>
            <person name="Kersting A."/>
            <person name="Lauritano C."/>
            <person name="Lohaus R."/>
            <person name="Toepel M."/>
            <person name="Tonon T."/>
            <person name="Vanneste K."/>
            <person name="Amirebrahimi M."/>
            <person name="Brakel J."/>
            <person name="Bostroem C."/>
            <person name="Chovatia M."/>
            <person name="Grimwood J."/>
            <person name="Jenkins J.W."/>
            <person name="Jueterbock A."/>
            <person name="Mraz A."/>
            <person name="Stam W.T."/>
            <person name="Tice H."/>
            <person name="Bornberg-Bauer E."/>
            <person name="Green P.J."/>
            <person name="Pearson G.A."/>
            <person name="Procaccini G."/>
            <person name="Duarte C.M."/>
            <person name="Schmutz J."/>
            <person name="Reusch T.B.H."/>
            <person name="Van de Peer Y."/>
        </authorList>
    </citation>
    <scope>NUCLEOTIDE SEQUENCE [LARGE SCALE GENOMIC DNA]</scope>
    <source>
        <strain evidence="3">cv. Finnish</strain>
    </source>
</reference>
<dbReference type="AlphaFoldDB" id="A0A0K9PF47"/>
<dbReference type="EMBL" id="LFYR01000951">
    <property type="protein sequence ID" value="KMZ66872.1"/>
    <property type="molecule type" value="Genomic_DNA"/>
</dbReference>
<feature type="transmembrane region" description="Helical" evidence="1">
    <location>
        <begin position="117"/>
        <end position="139"/>
    </location>
</feature>
<dbReference type="OrthoDB" id="1726547at2759"/>
<keyword evidence="1" id="KW-1133">Transmembrane helix</keyword>
<sequence length="326" mass="37561">METAINIGFACSLLQQGMRQINISAQNICIDLRAVFALIIDGKALAYALEDDMKFKFLKLAVNCASVTCCRVSPKQKALFPALYQQGPKNLFFDWTRILGIFYDQAFASNGQTSVKCIIGTAMFTSIIWTVNIQIFLMMNHFTWIQHATRNTVGIIGGLCLTVNVFIAMGSKVSKSRNSEQKREYGIRTTRNNVEDLNKDVFFDSKQWFDSDNENDYQRVSEEFNVFLDSSSYLRPNRQMRSRVRWTSDDTMIVDKFPCDETEIIPIESCDNITEIPIDQQKAKNNHNQERIVQNYHLMNNWQHTSSTENHHCCCFSLCNRNKSKK</sequence>
<dbReference type="PANTHER" id="PTHR24092:SF150">
    <property type="entry name" value="PHOSPHOLIPID-TRANSPORTING ATPASE"/>
    <property type="match status" value="1"/>
</dbReference>
<comment type="caution">
    <text evidence="2">The sequence shown here is derived from an EMBL/GenBank/DDBJ whole genome shotgun (WGS) entry which is preliminary data.</text>
</comment>
<keyword evidence="1" id="KW-0812">Transmembrane</keyword>